<organism evidence="1 2">
    <name type="scientific">Candidatus Methanogaster sp</name>
    <dbReference type="NCBI Taxonomy" id="3386292"/>
    <lineage>
        <taxon>Archaea</taxon>
        <taxon>Methanobacteriati</taxon>
        <taxon>Methanobacteriota</taxon>
        <taxon>Stenosarchaea group</taxon>
        <taxon>Methanomicrobia</taxon>
        <taxon>Methanosarcinales</taxon>
        <taxon>ANME-2 cluster</taxon>
        <taxon>Candidatus Methanogasteraceae</taxon>
        <taxon>Candidatus Methanogaster</taxon>
    </lineage>
</organism>
<evidence type="ECO:0000313" key="1">
    <source>
        <dbReference type="EMBL" id="PXF57870.1"/>
    </source>
</evidence>
<protein>
    <submittedName>
        <fullName evidence="1">Uncharacterized protein</fullName>
    </submittedName>
</protein>
<name>A0AC61KZ29_9EURY</name>
<gene>
    <name evidence="1" type="ORF">C4B59_14335</name>
</gene>
<proteinExistence type="predicted"/>
<accession>A0AC61KZ29</accession>
<dbReference type="EMBL" id="PQXF01000047">
    <property type="protein sequence ID" value="PXF57870.1"/>
    <property type="molecule type" value="Genomic_DNA"/>
</dbReference>
<evidence type="ECO:0000313" key="2">
    <source>
        <dbReference type="Proteomes" id="UP000248329"/>
    </source>
</evidence>
<comment type="caution">
    <text evidence="1">The sequence shown here is derived from an EMBL/GenBank/DDBJ whole genome shotgun (WGS) entry which is preliminary data.</text>
</comment>
<reference evidence="1" key="1">
    <citation type="submission" date="2018-01" db="EMBL/GenBank/DDBJ databases">
        <authorList>
            <person name="Krukenberg V."/>
        </authorList>
    </citation>
    <scope>NUCLEOTIDE SEQUENCE</scope>
    <source>
        <strain evidence="1">E20ANME2</strain>
    </source>
</reference>
<sequence>MGITTRFLKNFSIALILGMLYGFVAIVINAICISKDMHFLMHIDVVEDILIKLIGHVVVIYGFFAAFLIYIIGNIPKSLDEEYSDYIKVISKNMDIFVWITGFVVAFLFYFLWSIYALELSRSGEQEFYNVPIEAPAYLIFLMVIISLLGYFVFSLVMGILHARIEKNLNQGDL</sequence>
<dbReference type="Proteomes" id="UP000248329">
    <property type="component" value="Unassembled WGS sequence"/>
</dbReference>